<reference evidence="1" key="1">
    <citation type="submission" date="2021-07" db="EMBL/GenBank/DDBJ databases">
        <authorList>
            <person name="Branca A.L. A."/>
        </authorList>
    </citation>
    <scope>NUCLEOTIDE SEQUENCE</scope>
</reference>
<evidence type="ECO:0000313" key="2">
    <source>
        <dbReference type="Proteomes" id="UP001152592"/>
    </source>
</evidence>
<dbReference type="AlphaFoldDB" id="A0A9W4IFZ7"/>
<proteinExistence type="predicted"/>
<accession>A0A9W4IFZ7</accession>
<organism evidence="1 2">
    <name type="scientific">Penicillium salamii</name>
    <dbReference type="NCBI Taxonomy" id="1612424"/>
    <lineage>
        <taxon>Eukaryota</taxon>
        <taxon>Fungi</taxon>
        <taxon>Dikarya</taxon>
        <taxon>Ascomycota</taxon>
        <taxon>Pezizomycotina</taxon>
        <taxon>Eurotiomycetes</taxon>
        <taxon>Eurotiomycetidae</taxon>
        <taxon>Eurotiales</taxon>
        <taxon>Aspergillaceae</taxon>
        <taxon>Penicillium</taxon>
    </lineage>
</organism>
<sequence>MDTTGSLASTMDPFRRLPVEIVIMILSCCCDFTSLDTLLLLSPWALCVFNGSYRKITESVLKVCPLTAVKLHHLFRLAILIETNSFTCSVLHRLASTLLDTDDRTTPLPATMTAAVSRRLEAARPCTSTASLARLDAWLDQRGSYPMSRLAYQFQGQHVPSWIETFHTHRVLWNLELVHRNYQLAGSSWSWSEEDLKGFVLCYAELISIWERLHEFETISDCIRDMAASQIYPLGPDIPSFCTVPPPNEWKIQTCWSLPAIQTPQQEGRLLPWGQGLSATRVERSYLAFDWPVYDGWRLFSDDVLGIEDLRPYRQLGLPLFDRWRLYQLRLIDQIDQIESPDGYLVGGPDHDNQRELLVILSTCYTLASSE</sequence>
<comment type="caution">
    <text evidence="1">The sequence shown here is derived from an EMBL/GenBank/DDBJ whole genome shotgun (WGS) entry which is preliminary data.</text>
</comment>
<dbReference type="Proteomes" id="UP001152592">
    <property type="component" value="Unassembled WGS sequence"/>
</dbReference>
<dbReference type="OrthoDB" id="148331at2759"/>
<dbReference type="EMBL" id="CAJVPD010000055">
    <property type="protein sequence ID" value="CAG8275055.1"/>
    <property type="molecule type" value="Genomic_DNA"/>
</dbReference>
<gene>
    <name evidence="1" type="ORF">PSALAMII_LOCUS1258</name>
</gene>
<name>A0A9W4IFZ7_9EURO</name>
<protein>
    <submittedName>
        <fullName evidence="1">Uncharacterized protein</fullName>
    </submittedName>
</protein>
<evidence type="ECO:0000313" key="1">
    <source>
        <dbReference type="EMBL" id="CAG8275055.1"/>
    </source>
</evidence>